<protein>
    <submittedName>
        <fullName evidence="1">Uncharacterized protein</fullName>
    </submittedName>
</protein>
<name>A0A1J1C3R3_CALAY</name>
<organism evidence="1 2">
    <name type="scientific">Caldithrix abyssi DSM 13497</name>
    <dbReference type="NCBI Taxonomy" id="880073"/>
    <lineage>
        <taxon>Bacteria</taxon>
        <taxon>Pseudomonadati</taxon>
        <taxon>Calditrichota</taxon>
        <taxon>Calditrichia</taxon>
        <taxon>Calditrichales</taxon>
        <taxon>Calditrichaceae</taxon>
        <taxon>Caldithrix</taxon>
    </lineage>
</organism>
<dbReference type="EMBL" id="CP018099">
    <property type="protein sequence ID" value="APF17295.1"/>
    <property type="molecule type" value="Genomic_DNA"/>
</dbReference>
<evidence type="ECO:0000313" key="1">
    <source>
        <dbReference type="EMBL" id="APF17295.1"/>
    </source>
</evidence>
<dbReference type="AlphaFoldDB" id="A0A1J1C3R3"/>
<gene>
    <name evidence="1" type="ORF">Cabys_544</name>
</gene>
<accession>A0A1J1C3R3</accession>
<dbReference type="KEGG" id="caby:Cabys_544"/>
<reference evidence="1 2" key="1">
    <citation type="submission" date="2016-11" db="EMBL/GenBank/DDBJ databases">
        <title>Genomic analysis of Caldithrix abyssi and proposal of a novel bacterial phylum Caldithrichaeota.</title>
        <authorList>
            <person name="Kublanov I."/>
            <person name="Sigalova O."/>
            <person name="Gavrilov S."/>
            <person name="Lebedinsky A."/>
            <person name="Ivanova N."/>
            <person name="Daum C."/>
            <person name="Reddy T."/>
            <person name="Klenk H.P."/>
            <person name="Goker M."/>
            <person name="Reva O."/>
            <person name="Miroshnichenko M."/>
            <person name="Kyprides N."/>
            <person name="Woyke T."/>
            <person name="Gelfand M."/>
        </authorList>
    </citation>
    <scope>NUCLEOTIDE SEQUENCE [LARGE SCALE GENOMIC DNA]</scope>
    <source>
        <strain evidence="1 2">LF13</strain>
    </source>
</reference>
<dbReference type="Proteomes" id="UP000183868">
    <property type="component" value="Chromosome"/>
</dbReference>
<proteinExistence type="predicted"/>
<evidence type="ECO:0000313" key="2">
    <source>
        <dbReference type="Proteomes" id="UP000183868"/>
    </source>
</evidence>
<sequence length="65" mass="7902">MILMSKAASWRLRQSIFNMWRLHKQPFIMFWHLSASNNFRQPYIFPFVFCIDHLRFTVSPIGQVN</sequence>